<feature type="region of interest" description="Disordered" evidence="2">
    <location>
        <begin position="1"/>
        <end position="23"/>
    </location>
</feature>
<evidence type="ECO:0000259" key="3">
    <source>
        <dbReference type="Pfam" id="PF07859"/>
    </source>
</evidence>
<gene>
    <name evidence="4" type="ORF">IU459_06620</name>
</gene>
<dbReference type="SUPFAM" id="SSF53474">
    <property type="entry name" value="alpha/beta-Hydrolases"/>
    <property type="match status" value="1"/>
</dbReference>
<evidence type="ECO:0000256" key="2">
    <source>
        <dbReference type="SAM" id="MobiDB-lite"/>
    </source>
</evidence>
<dbReference type="InterPro" id="IPR050300">
    <property type="entry name" value="GDXG_lipolytic_enzyme"/>
</dbReference>
<dbReference type="InterPro" id="IPR029058">
    <property type="entry name" value="AB_hydrolase_fold"/>
</dbReference>
<dbReference type="Gene3D" id="3.40.50.1820">
    <property type="entry name" value="alpha/beta hydrolase"/>
    <property type="match status" value="1"/>
</dbReference>
<evidence type="ECO:0000313" key="5">
    <source>
        <dbReference type="Proteomes" id="UP000702209"/>
    </source>
</evidence>
<keyword evidence="1 4" id="KW-0378">Hydrolase</keyword>
<dbReference type="Pfam" id="PF07859">
    <property type="entry name" value="Abhydrolase_3"/>
    <property type="match status" value="1"/>
</dbReference>
<dbReference type="GO" id="GO:0016787">
    <property type="term" value="F:hydrolase activity"/>
    <property type="evidence" value="ECO:0007669"/>
    <property type="project" value="UniProtKB-KW"/>
</dbReference>
<dbReference type="EMBL" id="JADLQX010000004">
    <property type="protein sequence ID" value="MBF6297216.1"/>
    <property type="molecule type" value="Genomic_DNA"/>
</dbReference>
<accession>A0ABS0CKV6</accession>
<sequence>MGLTKNAQEVLAAVPPRPPRRELSVDQNRAGMQVLVSNFGAAERAPGIDVRNLVVPPSRERATVSVRLYRPSTRDQLACLVYAHGGGWTIGDVNTHDWICHTIAAYAKCAVASVDYRRAPEHRFPLPLDDVCTAVDWACSPAAAEYGIDPDRVAVGGDSAGGNLATASCLRLRGSGITIAHQLLVLPVVDSYPSQWPSYAEYAEGFSMTAADMIWYFDQYLGPGWPERDNALVAPYREPDLSNLPPATIITAECDVLRDEGEAYAQRLAAAGVPVTKRCFDGMFHPFHLFSGVLDETRELVELLASAVLRAVGSPGSQNPEDGDHPLGS</sequence>
<organism evidence="4 5">
    <name type="scientific">Nocardia amamiensis</name>
    <dbReference type="NCBI Taxonomy" id="404578"/>
    <lineage>
        <taxon>Bacteria</taxon>
        <taxon>Bacillati</taxon>
        <taxon>Actinomycetota</taxon>
        <taxon>Actinomycetes</taxon>
        <taxon>Mycobacteriales</taxon>
        <taxon>Nocardiaceae</taxon>
        <taxon>Nocardia</taxon>
    </lineage>
</organism>
<dbReference type="PANTHER" id="PTHR48081:SF8">
    <property type="entry name" value="ALPHA_BETA HYDROLASE FOLD-3 DOMAIN-CONTAINING PROTEIN-RELATED"/>
    <property type="match status" value="1"/>
</dbReference>
<evidence type="ECO:0000313" key="4">
    <source>
        <dbReference type="EMBL" id="MBF6297216.1"/>
    </source>
</evidence>
<comment type="caution">
    <text evidence="4">The sequence shown here is derived from an EMBL/GenBank/DDBJ whole genome shotgun (WGS) entry which is preliminary data.</text>
</comment>
<dbReference type="InterPro" id="IPR013094">
    <property type="entry name" value="AB_hydrolase_3"/>
</dbReference>
<protein>
    <submittedName>
        <fullName evidence="4">Alpha/beta hydrolase</fullName>
    </submittedName>
</protein>
<evidence type="ECO:0000256" key="1">
    <source>
        <dbReference type="ARBA" id="ARBA00022801"/>
    </source>
</evidence>
<keyword evidence="5" id="KW-1185">Reference proteome</keyword>
<dbReference type="PANTHER" id="PTHR48081">
    <property type="entry name" value="AB HYDROLASE SUPERFAMILY PROTEIN C4A8.06C"/>
    <property type="match status" value="1"/>
</dbReference>
<dbReference type="RefSeq" id="WP_195128591.1">
    <property type="nucleotide sequence ID" value="NZ_JADLQX010000004.1"/>
</dbReference>
<proteinExistence type="predicted"/>
<dbReference type="Proteomes" id="UP000702209">
    <property type="component" value="Unassembled WGS sequence"/>
</dbReference>
<reference evidence="4 5" key="1">
    <citation type="submission" date="2020-10" db="EMBL/GenBank/DDBJ databases">
        <title>Identification of Nocardia species via Next-generation sequencing and recognition of intraspecies genetic diversity.</title>
        <authorList>
            <person name="Li P."/>
            <person name="Li P."/>
            <person name="Lu B."/>
        </authorList>
    </citation>
    <scope>NUCLEOTIDE SEQUENCE [LARGE SCALE GENOMIC DNA]</scope>
    <source>
        <strain evidence="4 5">BJ06-0157</strain>
    </source>
</reference>
<feature type="domain" description="Alpha/beta hydrolase fold-3" evidence="3">
    <location>
        <begin position="80"/>
        <end position="288"/>
    </location>
</feature>
<name>A0ABS0CKV6_9NOCA</name>